<keyword evidence="8" id="KW-0482">Metalloprotease</keyword>
<evidence type="ECO:0000256" key="7">
    <source>
        <dbReference type="ARBA" id="ARBA00022833"/>
    </source>
</evidence>
<keyword evidence="7" id="KW-0862">Zinc</keyword>
<dbReference type="GO" id="GO:0008270">
    <property type="term" value="F:zinc ion binding"/>
    <property type="evidence" value="ECO:0007669"/>
    <property type="project" value="InterPro"/>
</dbReference>
<evidence type="ECO:0000256" key="8">
    <source>
        <dbReference type="ARBA" id="ARBA00023049"/>
    </source>
</evidence>
<keyword evidence="4" id="KW-0645">Protease</keyword>
<evidence type="ECO:0000256" key="2">
    <source>
        <dbReference type="ARBA" id="ARBA00010136"/>
    </source>
</evidence>
<dbReference type="GO" id="GO:0043171">
    <property type="term" value="P:peptide catabolic process"/>
    <property type="evidence" value="ECO:0007669"/>
    <property type="project" value="TreeGrafter"/>
</dbReference>
<evidence type="ECO:0000313" key="12">
    <source>
        <dbReference type="Proteomes" id="UP000683925"/>
    </source>
</evidence>
<feature type="domain" description="Aminopeptidase N-like N-terminal" evidence="10">
    <location>
        <begin position="37"/>
        <end position="201"/>
    </location>
</feature>
<accession>A0A8S1TLH3</accession>
<comment type="similarity">
    <text evidence="2">Belongs to the peptidase M1 family.</text>
</comment>
<dbReference type="PANTHER" id="PTHR11533:SF299">
    <property type="entry name" value="AMINOPEPTIDASE"/>
    <property type="match status" value="1"/>
</dbReference>
<dbReference type="Pfam" id="PF01433">
    <property type="entry name" value="Peptidase_M1"/>
    <property type="match status" value="1"/>
</dbReference>
<organism evidence="11 12">
    <name type="scientific">Paramecium octaurelia</name>
    <dbReference type="NCBI Taxonomy" id="43137"/>
    <lineage>
        <taxon>Eukaryota</taxon>
        <taxon>Sar</taxon>
        <taxon>Alveolata</taxon>
        <taxon>Ciliophora</taxon>
        <taxon>Intramacronucleata</taxon>
        <taxon>Oligohymenophorea</taxon>
        <taxon>Peniculida</taxon>
        <taxon>Parameciidae</taxon>
        <taxon>Paramecium</taxon>
    </lineage>
</organism>
<dbReference type="CDD" id="cd09602">
    <property type="entry name" value="M1_APN"/>
    <property type="match status" value="1"/>
</dbReference>
<dbReference type="GO" id="GO:0005737">
    <property type="term" value="C:cytoplasm"/>
    <property type="evidence" value="ECO:0007669"/>
    <property type="project" value="TreeGrafter"/>
</dbReference>
<dbReference type="GO" id="GO:0006508">
    <property type="term" value="P:proteolysis"/>
    <property type="evidence" value="ECO:0007669"/>
    <property type="project" value="UniProtKB-KW"/>
</dbReference>
<keyword evidence="6" id="KW-0378">Hydrolase</keyword>
<dbReference type="InterPro" id="IPR014782">
    <property type="entry name" value="Peptidase_M1_dom"/>
</dbReference>
<dbReference type="GO" id="GO:0005615">
    <property type="term" value="C:extracellular space"/>
    <property type="evidence" value="ECO:0007669"/>
    <property type="project" value="TreeGrafter"/>
</dbReference>
<dbReference type="Proteomes" id="UP000683925">
    <property type="component" value="Unassembled WGS sequence"/>
</dbReference>
<sequence length="841" mass="98458">MQLEQDGIRNDEKQIKYALLSKDQAEQRRQDVDNCQYSLDLAVQNDIIMGMILINFTCSSNQILIDFCGQQLMSVKVNNNEWTSEEIAQNWRKHQLSINTIKGENCIMITFSVAFSESEFGLIKYTQNQATYIISLFCPNYCHSCFPCFDQPDIKAKIKLQLTCPKEWLAVSNMNPILIEQCSETQNQWNFATTPKISLYLFSINMGQWKKISNELHSGLQMNLYSEQEKYTACMNSNALIKRCIEEGFQYYESLFGIPFPFEKYDLIFCSFYFSGMEHPGAVLITRNMLQNKFDSTLLTRFFLLLLHELSHMWFGNLVTMKWWNDLWLNEAFAVYISYQALQSVSKKEPFNSYKFYDPKIHYLLYKQNGVNLDINTNSHPIEMKIEDANQGLQAFDSITYNKGSAVLSSLVTLIGFDKFIEIVTQYLDKFKWANATTNDLFDLIHYHSKAVDIQRWKQEFIQQNGINVVEIISQDQQKILKQSSISGNAIRQHLMNVLLIKEDNQMEERSIMMNKDTHYLCDSKDYSAAILNFTDDAYCISTLDDKSLSFVLTNFNKLNLSNLIKVSILNNIFQMTYILGTFKVQYFIEFLLPSMVPDIDAEVLNFMIEKLDILFAYLSVEQQLKFGPIIFEKLDLLRASNNELKQLILSQIGNFAFDKEHIHKIYEILMMAGAQHRSLSLLGKFLDCLFLKKHYLNQEHLLSYEQFWNTLKPYNPNFVIRQNAAAYTWEEIQLYFLSLLENTAEYNQMEYILKGINNQYSLIYDQYLQIYYSNIKTLCACLDQHKILIVLNEGFPKQGDFNLQLQILTELEQQFPNLNFTLNQLKQRTIQKQKIQQSFD</sequence>
<evidence type="ECO:0000256" key="5">
    <source>
        <dbReference type="ARBA" id="ARBA00022723"/>
    </source>
</evidence>
<evidence type="ECO:0000256" key="3">
    <source>
        <dbReference type="ARBA" id="ARBA00022438"/>
    </source>
</evidence>
<dbReference type="Pfam" id="PF17900">
    <property type="entry name" value="Peptidase_M1_N"/>
    <property type="match status" value="1"/>
</dbReference>
<dbReference type="PANTHER" id="PTHR11533">
    <property type="entry name" value="PROTEASE M1 ZINC METALLOPROTEASE"/>
    <property type="match status" value="1"/>
</dbReference>
<feature type="domain" description="Peptidase M1 membrane alanine aminopeptidase" evidence="9">
    <location>
        <begin position="247"/>
        <end position="453"/>
    </location>
</feature>
<dbReference type="FunFam" id="1.10.390.10:FF:000006">
    <property type="entry name" value="Puromycin-sensitive aminopeptidase"/>
    <property type="match status" value="1"/>
</dbReference>
<dbReference type="EMBL" id="CAJJDP010000026">
    <property type="protein sequence ID" value="CAD8152598.1"/>
    <property type="molecule type" value="Genomic_DNA"/>
</dbReference>
<dbReference type="InterPro" id="IPR045357">
    <property type="entry name" value="Aminopeptidase_N-like_N"/>
</dbReference>
<evidence type="ECO:0000313" key="11">
    <source>
        <dbReference type="EMBL" id="CAD8152598.1"/>
    </source>
</evidence>
<evidence type="ECO:0000256" key="4">
    <source>
        <dbReference type="ARBA" id="ARBA00022670"/>
    </source>
</evidence>
<dbReference type="GO" id="GO:0070006">
    <property type="term" value="F:metalloaminopeptidase activity"/>
    <property type="evidence" value="ECO:0007669"/>
    <property type="project" value="TreeGrafter"/>
</dbReference>
<dbReference type="InterPro" id="IPR050344">
    <property type="entry name" value="Peptidase_M1_aminopeptidases"/>
</dbReference>
<reference evidence="11" key="1">
    <citation type="submission" date="2021-01" db="EMBL/GenBank/DDBJ databases">
        <authorList>
            <consortium name="Genoscope - CEA"/>
            <person name="William W."/>
        </authorList>
    </citation>
    <scope>NUCLEOTIDE SEQUENCE</scope>
</reference>
<dbReference type="GO" id="GO:0042277">
    <property type="term" value="F:peptide binding"/>
    <property type="evidence" value="ECO:0007669"/>
    <property type="project" value="TreeGrafter"/>
</dbReference>
<evidence type="ECO:0000256" key="1">
    <source>
        <dbReference type="ARBA" id="ARBA00001947"/>
    </source>
</evidence>
<evidence type="ECO:0000256" key="6">
    <source>
        <dbReference type="ARBA" id="ARBA00022801"/>
    </source>
</evidence>
<evidence type="ECO:0000259" key="10">
    <source>
        <dbReference type="Pfam" id="PF17900"/>
    </source>
</evidence>
<comment type="cofactor">
    <cofactor evidence="1">
        <name>Zn(2+)</name>
        <dbReference type="ChEBI" id="CHEBI:29105"/>
    </cofactor>
</comment>
<dbReference type="AlphaFoldDB" id="A0A8S1TLH3"/>
<evidence type="ECO:0008006" key="13">
    <source>
        <dbReference type="Google" id="ProtNLM"/>
    </source>
</evidence>
<evidence type="ECO:0000259" key="9">
    <source>
        <dbReference type="Pfam" id="PF01433"/>
    </source>
</evidence>
<keyword evidence="3" id="KW-0031">Aminopeptidase</keyword>
<name>A0A8S1TLH3_PAROT</name>
<protein>
    <recommendedName>
        <fullName evidence="13">Aminopeptidase</fullName>
    </recommendedName>
</protein>
<keyword evidence="12" id="KW-1185">Reference proteome</keyword>
<dbReference type="OMA" id="GENCIMI"/>
<keyword evidence="5" id="KW-0479">Metal-binding</keyword>
<proteinExistence type="inferred from homology"/>
<dbReference type="OrthoDB" id="10031169at2759"/>
<comment type="caution">
    <text evidence="11">The sequence shown here is derived from an EMBL/GenBank/DDBJ whole genome shotgun (WGS) entry which is preliminary data.</text>
</comment>
<gene>
    <name evidence="11" type="ORF">POCTA_138.1.T0260347</name>
</gene>
<dbReference type="GO" id="GO:0016020">
    <property type="term" value="C:membrane"/>
    <property type="evidence" value="ECO:0007669"/>
    <property type="project" value="TreeGrafter"/>
</dbReference>